<dbReference type="GO" id="GO:0004553">
    <property type="term" value="F:hydrolase activity, hydrolyzing O-glycosyl compounds"/>
    <property type="evidence" value="ECO:0007669"/>
    <property type="project" value="InterPro"/>
</dbReference>
<dbReference type="EMBL" id="LNQN01000001">
    <property type="protein sequence ID" value="KSU84184.1"/>
    <property type="molecule type" value="Genomic_DNA"/>
</dbReference>
<evidence type="ECO:0000259" key="4">
    <source>
        <dbReference type="Pfam" id="PF00703"/>
    </source>
</evidence>
<dbReference type="InterPro" id="IPR036156">
    <property type="entry name" value="Beta-gal/glucu_dom_sf"/>
</dbReference>
<dbReference type="RefSeq" id="WP_061967425.1">
    <property type="nucleotide sequence ID" value="NZ_FMAV01000001.1"/>
</dbReference>
<keyword evidence="3" id="KW-0326">Glycosidase</keyword>
<reference evidence="7 8" key="1">
    <citation type="journal article" date="2014" name="Antonie Van Leeuwenhoek">
        <title>Fictibacillus enclensis sp. nov., isolated from marine sediment.</title>
        <authorList>
            <person name="Dastager S.G."/>
            <person name="Mawlankar R."/>
            <person name="Srinivasan K."/>
            <person name="Tang S.K."/>
            <person name="Lee J.C."/>
            <person name="Ramana V.V."/>
            <person name="Shouche Y.S."/>
        </authorList>
    </citation>
    <scope>NUCLEOTIDE SEQUENCE [LARGE SCALE GENOMIC DNA]</scope>
    <source>
        <strain evidence="7 8">NIO-1003</strain>
    </source>
</reference>
<dbReference type="Pfam" id="PF02836">
    <property type="entry name" value="Glyco_hydro_2_C"/>
    <property type="match status" value="1"/>
</dbReference>
<dbReference type="Proteomes" id="UP000054099">
    <property type="component" value="Unassembled WGS sequence"/>
</dbReference>
<name>A0A0V8JBG6_9BACL</name>
<dbReference type="Gene3D" id="2.60.120.260">
    <property type="entry name" value="Galactose-binding domain-like"/>
    <property type="match status" value="1"/>
</dbReference>
<accession>A0A0V8JBG6</accession>
<keyword evidence="2" id="KW-0378">Hydrolase</keyword>
<protein>
    <submittedName>
        <fullName evidence="7">Uncharacterized protein</fullName>
    </submittedName>
</protein>
<feature type="domain" description="Glycoside hydrolase family 2 immunoglobulin-like beta-sandwich" evidence="4">
    <location>
        <begin position="197"/>
        <end position="311"/>
    </location>
</feature>
<evidence type="ECO:0000256" key="1">
    <source>
        <dbReference type="ARBA" id="ARBA00007401"/>
    </source>
</evidence>
<dbReference type="Pfam" id="PF22666">
    <property type="entry name" value="Glyco_hydro_2_N2"/>
    <property type="match status" value="1"/>
</dbReference>
<comment type="similarity">
    <text evidence="1">Belongs to the glycosyl hydrolase 2 family.</text>
</comment>
<organism evidence="7 8">
    <name type="scientific">Fictibacillus enclensis</name>
    <dbReference type="NCBI Taxonomy" id="1017270"/>
    <lineage>
        <taxon>Bacteria</taxon>
        <taxon>Bacillati</taxon>
        <taxon>Bacillota</taxon>
        <taxon>Bacilli</taxon>
        <taxon>Bacillales</taxon>
        <taxon>Fictibacillaceae</taxon>
        <taxon>Fictibacillus</taxon>
    </lineage>
</organism>
<evidence type="ECO:0000259" key="5">
    <source>
        <dbReference type="Pfam" id="PF02836"/>
    </source>
</evidence>
<dbReference type="SUPFAM" id="SSF51445">
    <property type="entry name" value="(Trans)glycosidases"/>
    <property type="match status" value="1"/>
</dbReference>
<evidence type="ECO:0000313" key="7">
    <source>
        <dbReference type="EMBL" id="KSU84184.1"/>
    </source>
</evidence>
<feature type="domain" description="Beta-mannosidase-like galactose-binding" evidence="6">
    <location>
        <begin position="64"/>
        <end position="167"/>
    </location>
</feature>
<dbReference type="PANTHER" id="PTHR42732:SF1">
    <property type="entry name" value="BETA-MANNOSIDASE"/>
    <property type="match status" value="1"/>
</dbReference>
<dbReference type="OrthoDB" id="9801077at2"/>
<dbReference type="GO" id="GO:0005975">
    <property type="term" value="P:carbohydrate metabolic process"/>
    <property type="evidence" value="ECO:0007669"/>
    <property type="project" value="InterPro"/>
</dbReference>
<dbReference type="SUPFAM" id="SSF49785">
    <property type="entry name" value="Galactose-binding domain-like"/>
    <property type="match status" value="1"/>
</dbReference>
<gene>
    <name evidence="7" type="ORF">AS030_01035</name>
</gene>
<dbReference type="InterPro" id="IPR017853">
    <property type="entry name" value="GH"/>
</dbReference>
<dbReference type="PANTHER" id="PTHR42732">
    <property type="entry name" value="BETA-GALACTOSIDASE"/>
    <property type="match status" value="1"/>
</dbReference>
<dbReference type="Pfam" id="PF00703">
    <property type="entry name" value="Glyco_hydro_2"/>
    <property type="match status" value="1"/>
</dbReference>
<dbReference type="InterPro" id="IPR051913">
    <property type="entry name" value="GH2_Domain-Containing"/>
</dbReference>
<evidence type="ECO:0000256" key="3">
    <source>
        <dbReference type="ARBA" id="ARBA00023295"/>
    </source>
</evidence>
<comment type="caution">
    <text evidence="7">The sequence shown here is derived from an EMBL/GenBank/DDBJ whole genome shotgun (WGS) entry which is preliminary data.</text>
</comment>
<keyword evidence="8" id="KW-1185">Reference proteome</keyword>
<feature type="domain" description="Glycoside hydrolase family 2 catalytic" evidence="5">
    <location>
        <begin position="320"/>
        <end position="529"/>
    </location>
</feature>
<evidence type="ECO:0000313" key="8">
    <source>
        <dbReference type="Proteomes" id="UP000054099"/>
    </source>
</evidence>
<dbReference type="InterPro" id="IPR006102">
    <property type="entry name" value="Ig-like_GH2"/>
</dbReference>
<evidence type="ECO:0000259" key="6">
    <source>
        <dbReference type="Pfam" id="PF22666"/>
    </source>
</evidence>
<dbReference type="InterPro" id="IPR054593">
    <property type="entry name" value="Beta-mannosidase-like_N2"/>
</dbReference>
<dbReference type="AlphaFoldDB" id="A0A0V8JBG6"/>
<evidence type="ECO:0000256" key="2">
    <source>
        <dbReference type="ARBA" id="ARBA00022801"/>
    </source>
</evidence>
<sequence>MSRECREKLSLNGIWKCVQDEDDQLEGNIRNKPVYHAEELTWTDILVPAHWQKAGYEDFQGVMWYKATFRAPPKKSDKMFYICFDAVDYYSEVWLNGVYLGTHEGDFDAFEFNVSDFLHNGEENILVVKVTSELDTRPERKKIAKGGLYHWDCLPVNQEGLTDCPEVPSSVNAHYPNPLINPGGIWKDVYLEERGKVHIEHIQITPYLKDDYKKATIYLDVELNNNNSKEARIDVEVSFLPHNFRGKIYRWKRQSYFQRPGTSSYSMTDQLSQPKLWWTWELGFPHLYKAVIEVWANGVLVDKKIQIFGIKEIKMDENWIFYLNGTRVFIRGNNYLSDQFLSLMTKESYQLDVQMMLDANMNTTRLFAHAEQEEFYQLCNEKGIMVFQDLPFQWGYESTGLFIKRAEDVARRFIRMLYNHPSIILWSCHSESRYHDYNKLDNMLLRVVKELDSLRPVIKNSVLVSEEDLPHYFETLDDFTTYIGTHLSVHWVGWYWGKIEDAEFYNPMFVTEYGTQSIPNEDSLKKFMNQESLWPVNWEIYRTWGFQTNIYQTMMGSVMTQSLQDLINITQDYQVQFYKEHTEALRRKKYNQVGGLLQFHFVNTGPSIDWSIIDYYRQPKKAYFAMAKAFEPLHLSFNGDITEGELGRTATVIPWIINDYNVAFENYEVTYKVFLEDGTLVDQQKFSVPLIEKDSVQSFESLTLPVAKGETVTVTGQLKDMNGTLIMENDKVIRSLPSEDEVQDPFKSPIRL</sequence>
<proteinExistence type="inferred from homology"/>
<dbReference type="InterPro" id="IPR008979">
    <property type="entry name" value="Galactose-bd-like_sf"/>
</dbReference>
<dbReference type="SUPFAM" id="SSF49303">
    <property type="entry name" value="beta-Galactosidase/glucuronidase domain"/>
    <property type="match status" value="1"/>
</dbReference>
<dbReference type="InterPro" id="IPR013783">
    <property type="entry name" value="Ig-like_fold"/>
</dbReference>
<dbReference type="Gene3D" id="3.20.20.80">
    <property type="entry name" value="Glycosidases"/>
    <property type="match status" value="1"/>
</dbReference>
<dbReference type="InterPro" id="IPR006103">
    <property type="entry name" value="Glyco_hydro_2_cat"/>
</dbReference>
<dbReference type="Gene3D" id="2.60.40.10">
    <property type="entry name" value="Immunoglobulins"/>
    <property type="match status" value="1"/>
</dbReference>